<keyword evidence="6" id="KW-0812">Transmembrane</keyword>
<evidence type="ECO:0000313" key="8">
    <source>
        <dbReference type="Proteomes" id="UP000694553"/>
    </source>
</evidence>
<organism evidence="7 8">
    <name type="scientific">Corvus moneduloides</name>
    <name type="common">New Caledonian crow</name>
    <dbReference type="NCBI Taxonomy" id="1196302"/>
    <lineage>
        <taxon>Eukaryota</taxon>
        <taxon>Metazoa</taxon>
        <taxon>Chordata</taxon>
        <taxon>Craniata</taxon>
        <taxon>Vertebrata</taxon>
        <taxon>Euteleostomi</taxon>
        <taxon>Archelosauria</taxon>
        <taxon>Archosauria</taxon>
        <taxon>Dinosauria</taxon>
        <taxon>Saurischia</taxon>
        <taxon>Theropoda</taxon>
        <taxon>Coelurosauria</taxon>
        <taxon>Aves</taxon>
        <taxon>Neognathae</taxon>
        <taxon>Neoaves</taxon>
        <taxon>Telluraves</taxon>
        <taxon>Australaves</taxon>
        <taxon>Passeriformes</taxon>
        <taxon>Corvoidea</taxon>
        <taxon>Corvidae</taxon>
        <taxon>Corvus</taxon>
    </lineage>
</organism>
<gene>
    <name evidence="7" type="primary">LOC116452671</name>
</gene>
<reference evidence="7" key="3">
    <citation type="submission" date="2025-09" db="UniProtKB">
        <authorList>
            <consortium name="Ensembl"/>
        </authorList>
    </citation>
    <scope>IDENTIFICATION</scope>
</reference>
<keyword evidence="1" id="KW-0732">Signal</keyword>
<dbReference type="InterPro" id="IPR051755">
    <property type="entry name" value="Ig-like_CS_Receptor"/>
</dbReference>
<dbReference type="Pfam" id="PF07686">
    <property type="entry name" value="V-set"/>
    <property type="match status" value="1"/>
</dbReference>
<dbReference type="InterPro" id="IPR013106">
    <property type="entry name" value="Ig_V-set"/>
</dbReference>
<keyword evidence="3" id="KW-0325">Glycoprotein</keyword>
<keyword evidence="8" id="KW-1185">Reference proteome</keyword>
<dbReference type="PANTHER" id="PTHR19971">
    <property type="entry name" value="SIGNAL-REGULATORY PROTEIN BETA"/>
    <property type="match status" value="1"/>
</dbReference>
<dbReference type="FunFam" id="2.60.40.10:FF:000295">
    <property type="entry name" value="Tyrosine-protein phosphatase non-receptor type substrate 1"/>
    <property type="match status" value="1"/>
</dbReference>
<dbReference type="InterPro" id="IPR007110">
    <property type="entry name" value="Ig-like_dom"/>
</dbReference>
<keyword evidence="2" id="KW-1015">Disulfide bond</keyword>
<evidence type="ECO:0000256" key="2">
    <source>
        <dbReference type="ARBA" id="ARBA00023157"/>
    </source>
</evidence>
<accession>A0A8C3DVP8</accession>
<accession>A0A8U7NL86</accession>
<evidence type="ECO:0000256" key="5">
    <source>
        <dbReference type="SAM" id="MobiDB-lite"/>
    </source>
</evidence>
<keyword evidence="4" id="KW-0393">Immunoglobulin domain</keyword>
<evidence type="ECO:0000313" key="7">
    <source>
        <dbReference type="Ensembl" id="ENSCMUP00000009410.2"/>
    </source>
</evidence>
<dbReference type="InterPro" id="IPR013783">
    <property type="entry name" value="Ig-like_fold"/>
</dbReference>
<keyword evidence="6" id="KW-1133">Transmembrane helix</keyword>
<name>A0A8C3DVP8_CORMO</name>
<dbReference type="AlphaFoldDB" id="A0A8C3DVP8"/>
<keyword evidence="6" id="KW-0472">Membrane</keyword>
<dbReference type="SMART" id="SM00406">
    <property type="entry name" value="IGv"/>
    <property type="match status" value="1"/>
</dbReference>
<feature type="transmembrane region" description="Helical" evidence="6">
    <location>
        <begin position="130"/>
        <end position="156"/>
    </location>
</feature>
<dbReference type="PROSITE" id="PS50835">
    <property type="entry name" value="IG_LIKE"/>
    <property type="match status" value="1"/>
</dbReference>
<proteinExistence type="predicted"/>
<dbReference type="OMA" id="TDFTIFI"/>
<dbReference type="Ensembl" id="ENSCMUT00000010123.2">
    <property type="protein sequence ID" value="ENSCMUP00000009410.2"/>
    <property type="gene ID" value="ENSCMUG00000006043.2"/>
</dbReference>
<reference evidence="7" key="2">
    <citation type="submission" date="2025-08" db="UniProtKB">
        <authorList>
            <consortium name="Ensembl"/>
        </authorList>
    </citation>
    <scope>IDENTIFICATION</scope>
</reference>
<dbReference type="SUPFAM" id="SSF48726">
    <property type="entry name" value="Immunoglobulin"/>
    <property type="match status" value="1"/>
</dbReference>
<evidence type="ECO:0000256" key="1">
    <source>
        <dbReference type="ARBA" id="ARBA00022729"/>
    </source>
</evidence>
<dbReference type="SMART" id="SM00409">
    <property type="entry name" value="IG"/>
    <property type="match status" value="1"/>
</dbReference>
<dbReference type="Proteomes" id="UP000694553">
    <property type="component" value="Unassembled WGS sequence"/>
</dbReference>
<evidence type="ECO:0000256" key="4">
    <source>
        <dbReference type="ARBA" id="ARBA00023319"/>
    </source>
</evidence>
<sequence length="249" mass="26584">TSLPRTLTPGRLLAAQGFELQQPQKKVAVAVGEMLTLNCTTSGFAAPGPVRWLKGLGSGNKTVYDQRGDSLPRVTRALVGSDTDFTIHIRNFEPNDVGTYYCVKFTKESNGKEEMFRHGSGTEVSVRETALVPGVVAAAVVLCFLLLGLFVALCMYRRKRQGRAGSPCPAGTVAMGSFSSVPLQCCAGTPGTPSEVLDRESSHLPSQQSSKEGNDIHYADLQPLPPAPRRSRSSGTAPTEYASLRVAAK</sequence>
<dbReference type="InterPro" id="IPR036179">
    <property type="entry name" value="Ig-like_dom_sf"/>
</dbReference>
<evidence type="ECO:0000256" key="6">
    <source>
        <dbReference type="SAM" id="Phobius"/>
    </source>
</evidence>
<feature type="region of interest" description="Disordered" evidence="5">
    <location>
        <begin position="192"/>
        <end position="249"/>
    </location>
</feature>
<dbReference type="InterPro" id="IPR003599">
    <property type="entry name" value="Ig_sub"/>
</dbReference>
<reference evidence="8" key="1">
    <citation type="submission" date="2019-10" db="EMBL/GenBank/DDBJ databases">
        <title>Corvus moneduloides (New Caledonian crow) genome, bCorMon1, primary haplotype.</title>
        <authorList>
            <person name="Rutz C."/>
            <person name="Fungtammasan C."/>
            <person name="Mountcastle J."/>
            <person name="Formenti G."/>
            <person name="Chow W."/>
            <person name="Howe K."/>
            <person name="Steele M.P."/>
            <person name="Fernandes J."/>
            <person name="Gilbert M.T.P."/>
            <person name="Fedrigo O."/>
            <person name="Jarvis E.D."/>
            <person name="Gemmell N."/>
        </authorList>
    </citation>
    <scope>NUCLEOTIDE SEQUENCE [LARGE SCALE GENOMIC DNA]</scope>
</reference>
<evidence type="ECO:0000256" key="3">
    <source>
        <dbReference type="ARBA" id="ARBA00023180"/>
    </source>
</evidence>
<protein>
    <submittedName>
        <fullName evidence="7">Uncharacterized protein</fullName>
    </submittedName>
</protein>
<dbReference type="Gene3D" id="2.60.40.10">
    <property type="entry name" value="Immunoglobulins"/>
    <property type="match status" value="1"/>
</dbReference>